<dbReference type="HOGENOM" id="CLU_2585044_0_0_4"/>
<dbReference type="Proteomes" id="UP000003009">
    <property type="component" value="Unassembled WGS sequence"/>
</dbReference>
<reference evidence="2" key="1">
    <citation type="submission" date="2009-04" db="EMBL/GenBank/DDBJ databases">
        <authorList>
            <person name="Weinstock G."/>
            <person name="Sodergren E."/>
            <person name="Clifton S."/>
            <person name="Fulton L."/>
            <person name="Fulton B."/>
            <person name="Courtney L."/>
            <person name="Fronick C."/>
            <person name="Harrison M."/>
            <person name="Strong C."/>
            <person name="Farmer C."/>
            <person name="Delahaunty K."/>
            <person name="Markovic C."/>
            <person name="Hall O."/>
            <person name="Minx P."/>
            <person name="Tomlinson C."/>
            <person name="Mitreva M."/>
            <person name="Nelson J."/>
            <person name="Hou S."/>
            <person name="Wollam A."/>
            <person name="Pepin K.H."/>
            <person name="Johnson M."/>
            <person name="Bhonagiri V."/>
            <person name="Nash W.E."/>
            <person name="Warren W."/>
            <person name="Chinwalla A."/>
            <person name="Mardis E.R."/>
            <person name="Wilson R.K."/>
        </authorList>
    </citation>
    <scope>NUCLEOTIDE SEQUENCE [LARGE SCALE GENOMIC DNA]</scope>
    <source>
        <strain evidence="2">ATCC 51147</strain>
    </source>
</reference>
<evidence type="ECO:0000256" key="1">
    <source>
        <dbReference type="SAM" id="MobiDB-lite"/>
    </source>
</evidence>
<dbReference type="AlphaFoldDB" id="C4GGL3"/>
<sequence length="80" mass="8988">MVWEIGRSKALGQPEKGRAGKQRFRLLLGFQAARAGRQRNAGKPVAKGKRQRQPEISHGAARVRRQMVYSIGLYGLARCR</sequence>
<evidence type="ECO:0000313" key="3">
    <source>
        <dbReference type="Proteomes" id="UP000003009"/>
    </source>
</evidence>
<feature type="region of interest" description="Disordered" evidence="1">
    <location>
        <begin position="36"/>
        <end position="59"/>
    </location>
</feature>
<gene>
    <name evidence="2" type="ORF">GCWU000324_01280</name>
</gene>
<dbReference type="EMBL" id="ACJW02000002">
    <property type="protein sequence ID" value="EEP69367.1"/>
    <property type="molecule type" value="Genomic_DNA"/>
</dbReference>
<proteinExistence type="predicted"/>
<accession>C4GGL3</accession>
<organism evidence="2 3">
    <name type="scientific">Kingella oralis ATCC 51147</name>
    <dbReference type="NCBI Taxonomy" id="629741"/>
    <lineage>
        <taxon>Bacteria</taxon>
        <taxon>Pseudomonadati</taxon>
        <taxon>Pseudomonadota</taxon>
        <taxon>Betaproteobacteria</taxon>
        <taxon>Neisseriales</taxon>
        <taxon>Neisseriaceae</taxon>
        <taxon>Kingella</taxon>
    </lineage>
</organism>
<evidence type="ECO:0000313" key="2">
    <source>
        <dbReference type="EMBL" id="EEP69367.1"/>
    </source>
</evidence>
<comment type="caution">
    <text evidence="2">The sequence shown here is derived from an EMBL/GenBank/DDBJ whole genome shotgun (WGS) entry which is preliminary data.</text>
</comment>
<name>C4GGL3_9NEIS</name>
<protein>
    <submittedName>
        <fullName evidence="2">Uncharacterized protein</fullName>
    </submittedName>
</protein>
<keyword evidence="3" id="KW-1185">Reference proteome</keyword>